<dbReference type="Proteomes" id="UP001159363">
    <property type="component" value="Chromosome 5"/>
</dbReference>
<evidence type="ECO:0000313" key="3">
    <source>
        <dbReference type="Proteomes" id="UP001159363"/>
    </source>
</evidence>
<sequence>MIQFSDTETILPGNRQNKKNIPKDVVLKKLKKGDVIAKENKNGTMIVKWKSTCDVELLSTKHAPTMEGYIKATAICNYNKGKGGIAISNQMCSYATTLSK</sequence>
<keyword evidence="3" id="KW-1185">Reference proteome</keyword>
<feature type="non-terminal residue" evidence="2">
    <location>
        <position position="100"/>
    </location>
</feature>
<comment type="caution">
    <text evidence="2">The sequence shown here is derived from an EMBL/GenBank/DDBJ whole genome shotgun (WGS) entry which is preliminary data.</text>
</comment>
<feature type="domain" description="PiggyBac transposable element-derived protein" evidence="1">
    <location>
        <begin position="15"/>
        <end position="93"/>
    </location>
</feature>
<protein>
    <recommendedName>
        <fullName evidence="1">PiggyBac transposable element-derived protein domain-containing protein</fullName>
    </recommendedName>
</protein>
<organism evidence="2 3">
    <name type="scientific">Dryococelus australis</name>
    <dbReference type="NCBI Taxonomy" id="614101"/>
    <lineage>
        <taxon>Eukaryota</taxon>
        <taxon>Metazoa</taxon>
        <taxon>Ecdysozoa</taxon>
        <taxon>Arthropoda</taxon>
        <taxon>Hexapoda</taxon>
        <taxon>Insecta</taxon>
        <taxon>Pterygota</taxon>
        <taxon>Neoptera</taxon>
        <taxon>Polyneoptera</taxon>
        <taxon>Phasmatodea</taxon>
        <taxon>Verophasmatodea</taxon>
        <taxon>Anareolatae</taxon>
        <taxon>Phasmatidae</taxon>
        <taxon>Eurycanthinae</taxon>
        <taxon>Dryococelus</taxon>
    </lineage>
</organism>
<gene>
    <name evidence="2" type="ORF">PR048_018047</name>
</gene>
<accession>A0ABQ9HBB5</accession>
<proteinExistence type="predicted"/>
<evidence type="ECO:0000259" key="1">
    <source>
        <dbReference type="Pfam" id="PF13843"/>
    </source>
</evidence>
<dbReference type="InterPro" id="IPR029526">
    <property type="entry name" value="PGBD"/>
</dbReference>
<dbReference type="Pfam" id="PF13843">
    <property type="entry name" value="DDE_Tnp_1_7"/>
    <property type="match status" value="1"/>
</dbReference>
<evidence type="ECO:0000313" key="2">
    <source>
        <dbReference type="EMBL" id="KAJ8881564.1"/>
    </source>
</evidence>
<dbReference type="EMBL" id="JARBHB010000006">
    <property type="protein sequence ID" value="KAJ8881564.1"/>
    <property type="molecule type" value="Genomic_DNA"/>
</dbReference>
<name>A0ABQ9HBB5_9NEOP</name>
<reference evidence="2 3" key="1">
    <citation type="submission" date="2023-02" db="EMBL/GenBank/DDBJ databases">
        <title>LHISI_Scaffold_Assembly.</title>
        <authorList>
            <person name="Stuart O.P."/>
            <person name="Cleave R."/>
            <person name="Magrath M.J.L."/>
            <person name="Mikheyev A.S."/>
        </authorList>
    </citation>
    <scope>NUCLEOTIDE SEQUENCE [LARGE SCALE GENOMIC DNA]</scope>
    <source>
        <strain evidence="2">Daus_M_001</strain>
        <tissue evidence="2">Leg muscle</tissue>
    </source>
</reference>